<dbReference type="HAMAP" id="MF_00060">
    <property type="entry name" value="SurE"/>
    <property type="match status" value="1"/>
</dbReference>
<evidence type="ECO:0000256" key="1">
    <source>
        <dbReference type="ARBA" id="ARBA00022490"/>
    </source>
</evidence>
<feature type="binding site" evidence="3">
    <location>
        <position position="14"/>
    </location>
    <ligand>
        <name>a divalent metal cation</name>
        <dbReference type="ChEBI" id="CHEBI:60240"/>
    </ligand>
</feature>
<keyword evidence="2 3" id="KW-0547">Nucleotide-binding</keyword>
<dbReference type="NCBIfam" id="TIGR00087">
    <property type="entry name" value="surE"/>
    <property type="match status" value="1"/>
</dbReference>
<reference evidence="5 6" key="1">
    <citation type="submission" date="2021-07" db="EMBL/GenBank/DDBJ databases">
        <title>Genomic diversity and antimicrobial resistance of Prevotella spp. isolated from chronic lung disease airways.</title>
        <authorList>
            <person name="Webb K.A."/>
            <person name="Olagoke O.S."/>
            <person name="Baird T."/>
            <person name="Neill J."/>
            <person name="Pham A."/>
            <person name="Wells T.J."/>
            <person name="Ramsay K.A."/>
            <person name="Bell S.C."/>
            <person name="Sarovich D.S."/>
            <person name="Price E.P."/>
        </authorList>
    </citation>
    <scope>NUCLEOTIDE SEQUENCE [LARGE SCALE GENOMIC DNA]</scope>
    <source>
        <strain evidence="5 6">SCHI0011.S.12</strain>
    </source>
</reference>
<feature type="binding site" evidence="3">
    <location>
        <position position="13"/>
    </location>
    <ligand>
        <name>a divalent metal cation</name>
        <dbReference type="ChEBI" id="CHEBI:60240"/>
    </ligand>
</feature>
<dbReference type="EC" id="3.1.3.5" evidence="3"/>
<comment type="subcellular location">
    <subcellularLocation>
        <location evidence="3">Cytoplasm</location>
    </subcellularLocation>
</comment>
<evidence type="ECO:0000313" key="5">
    <source>
        <dbReference type="EMBL" id="MBW4769502.1"/>
    </source>
</evidence>
<feature type="binding site" evidence="3">
    <location>
        <position position="101"/>
    </location>
    <ligand>
        <name>a divalent metal cation</name>
        <dbReference type="ChEBI" id="CHEBI:60240"/>
    </ligand>
</feature>
<evidence type="ECO:0000256" key="2">
    <source>
        <dbReference type="ARBA" id="ARBA00022741"/>
    </source>
</evidence>
<comment type="cofactor">
    <cofactor evidence="3">
        <name>a divalent metal cation</name>
        <dbReference type="ChEBI" id="CHEBI:60240"/>
    </cofactor>
    <text evidence="3">Binds 1 divalent metal cation per subunit.</text>
</comment>
<organism evidence="5 6">
    <name type="scientific">Hoylesella nanceiensis</name>
    <dbReference type="NCBI Taxonomy" id="425941"/>
    <lineage>
        <taxon>Bacteria</taxon>
        <taxon>Pseudomonadati</taxon>
        <taxon>Bacteroidota</taxon>
        <taxon>Bacteroidia</taxon>
        <taxon>Bacteroidales</taxon>
        <taxon>Prevotellaceae</taxon>
        <taxon>Hoylesella</taxon>
    </lineage>
</organism>
<dbReference type="GO" id="GO:0008254">
    <property type="term" value="F:3'-nucleotidase activity"/>
    <property type="evidence" value="ECO:0007669"/>
    <property type="project" value="UniProtKB-EC"/>
</dbReference>
<comment type="caution">
    <text evidence="5">The sequence shown here is derived from an EMBL/GenBank/DDBJ whole genome shotgun (WGS) entry which is preliminary data.</text>
</comment>
<keyword evidence="6" id="KW-1185">Reference proteome</keyword>
<dbReference type="NCBIfam" id="NF001492">
    <property type="entry name" value="PRK00346.2-2"/>
    <property type="match status" value="1"/>
</dbReference>
<feature type="domain" description="Survival protein SurE-like phosphatase/nucleotidase" evidence="4">
    <location>
        <begin position="8"/>
        <end position="192"/>
    </location>
</feature>
<dbReference type="InterPro" id="IPR030048">
    <property type="entry name" value="SurE"/>
</dbReference>
<dbReference type="PANTHER" id="PTHR30457">
    <property type="entry name" value="5'-NUCLEOTIDASE SURE"/>
    <property type="match status" value="1"/>
</dbReference>
<feature type="binding site" evidence="3">
    <location>
        <position position="44"/>
    </location>
    <ligand>
        <name>a divalent metal cation</name>
        <dbReference type="ChEBI" id="CHEBI:60240"/>
    </ligand>
</feature>
<protein>
    <recommendedName>
        <fullName evidence="3">5'-nucleotidase SurE</fullName>
        <ecNumber evidence="3">3.1.3.5</ecNumber>
    </recommendedName>
    <alternativeName>
        <fullName evidence="3">Nucleoside 5'-monophosphate phosphohydrolase</fullName>
    </alternativeName>
</protein>
<proteinExistence type="inferred from homology"/>
<comment type="function">
    <text evidence="3">Nucleotidase that shows phosphatase activity on nucleoside 5'-monophosphates.</text>
</comment>
<accession>A0ABS6YD86</accession>
<dbReference type="Proteomes" id="UP000788426">
    <property type="component" value="Unassembled WGS sequence"/>
</dbReference>
<gene>
    <name evidence="3 5" type="primary">surE</name>
    <name evidence="5" type="ORF">KZO38_06965</name>
</gene>
<comment type="catalytic activity">
    <reaction evidence="3">
        <text>a ribonucleoside 5'-phosphate + H2O = a ribonucleoside + phosphate</text>
        <dbReference type="Rhea" id="RHEA:12484"/>
        <dbReference type="ChEBI" id="CHEBI:15377"/>
        <dbReference type="ChEBI" id="CHEBI:18254"/>
        <dbReference type="ChEBI" id="CHEBI:43474"/>
        <dbReference type="ChEBI" id="CHEBI:58043"/>
        <dbReference type="EC" id="3.1.3.5"/>
    </reaction>
</comment>
<dbReference type="RefSeq" id="WP_219481403.1">
    <property type="nucleotide sequence ID" value="NZ_CALBAQ010000007.1"/>
</dbReference>
<dbReference type="PANTHER" id="PTHR30457:SF12">
    <property type="entry name" value="5'_3'-NUCLEOTIDASE SURE"/>
    <property type="match status" value="1"/>
</dbReference>
<dbReference type="InterPro" id="IPR002828">
    <property type="entry name" value="SurE-like_Pase/nucleotidase"/>
</dbReference>
<name>A0ABS6YD86_9BACT</name>
<keyword evidence="1 3" id="KW-0963">Cytoplasm</keyword>
<evidence type="ECO:0000313" key="6">
    <source>
        <dbReference type="Proteomes" id="UP000788426"/>
    </source>
</evidence>
<keyword evidence="3 5" id="KW-0378">Hydrolase</keyword>
<sequence>MNKKKPTILVSNDDGYQAKGIKALVNMISDLADVVVCAPDSGRSGYSCAFSAALPITIKEQKSIENFPVWSCSGTPVDCIKIAIDKWFKDEKPTLILSGINHGDNASINNHYSGTVGVAKEGCMKGIPSIAFSLCNERSDADFEPLRPYIRTIVKQVLEESLPQNTLLNVNFPNLPTFKGVKVCRMSHGYWDKEVENRNHPFGHEYHWLAGHFFNSEPNSEDTDRWALDNGYVAITPTTIDVTAYDMIEKAKKWTF</sequence>
<evidence type="ECO:0000256" key="3">
    <source>
        <dbReference type="HAMAP-Rule" id="MF_00060"/>
    </source>
</evidence>
<dbReference type="Pfam" id="PF01975">
    <property type="entry name" value="SurE"/>
    <property type="match status" value="1"/>
</dbReference>
<evidence type="ECO:0000259" key="4">
    <source>
        <dbReference type="Pfam" id="PF01975"/>
    </source>
</evidence>
<keyword evidence="3" id="KW-0479">Metal-binding</keyword>
<dbReference type="EMBL" id="JAHXCT010000004">
    <property type="protein sequence ID" value="MBW4769502.1"/>
    <property type="molecule type" value="Genomic_DNA"/>
</dbReference>
<comment type="similarity">
    <text evidence="3">Belongs to the SurE nucleotidase family.</text>
</comment>